<keyword evidence="15" id="KW-0112">Calmodulin-binding</keyword>
<dbReference type="Pfam" id="PF00258">
    <property type="entry name" value="Flavodoxin_1"/>
    <property type="match status" value="1"/>
</dbReference>
<keyword evidence="11 25" id="KW-0479">Metal-binding</keyword>
<evidence type="ECO:0000256" key="22">
    <source>
        <dbReference type="ARBA" id="ARBA00032538"/>
    </source>
</evidence>
<comment type="caution">
    <text evidence="30">The sequence shown here is derived from an EMBL/GenBank/DDBJ whole genome shotgun (WGS) entry which is preliminary data.</text>
</comment>
<dbReference type="InterPro" id="IPR017927">
    <property type="entry name" value="FAD-bd_FR_type"/>
</dbReference>
<dbReference type="SMART" id="SM00228">
    <property type="entry name" value="PDZ"/>
    <property type="match status" value="1"/>
</dbReference>
<dbReference type="InterPro" id="IPR044944">
    <property type="entry name" value="NOS_dom_3"/>
</dbReference>
<dbReference type="EMBL" id="SDOV01000001">
    <property type="protein sequence ID" value="KAH7646485.1"/>
    <property type="molecule type" value="Genomic_DNA"/>
</dbReference>
<dbReference type="InterPro" id="IPR023173">
    <property type="entry name" value="NADPH_Cyt_P450_Rdtase_alpha"/>
</dbReference>
<feature type="compositionally biased region" description="Low complexity" evidence="26">
    <location>
        <begin position="164"/>
        <end position="177"/>
    </location>
</feature>
<dbReference type="InterPro" id="IPR001433">
    <property type="entry name" value="OxRdtase_FAD/NAD-bd"/>
</dbReference>
<dbReference type="Gene3D" id="3.40.50.360">
    <property type="match status" value="1"/>
</dbReference>
<feature type="domain" description="Flavodoxin-like" evidence="28">
    <location>
        <begin position="700"/>
        <end position="915"/>
    </location>
</feature>
<dbReference type="GO" id="GO:0006809">
    <property type="term" value="P:nitric oxide biosynthetic process"/>
    <property type="evidence" value="ECO:0007669"/>
    <property type="project" value="InterPro"/>
</dbReference>
<comment type="cofactor">
    <cofactor evidence="2">
        <name>heme b</name>
        <dbReference type="ChEBI" id="CHEBI:60344"/>
    </cofactor>
</comment>
<dbReference type="Gene3D" id="3.90.340.10">
    <property type="entry name" value="Nitric Oxide Synthase, Chain A, domain 1"/>
    <property type="match status" value="2"/>
</dbReference>
<dbReference type="CDD" id="cd00795">
    <property type="entry name" value="NOS_oxygenase_euk"/>
    <property type="match status" value="1"/>
</dbReference>
<dbReference type="GO" id="GO:0005516">
    <property type="term" value="F:calmodulin binding"/>
    <property type="evidence" value="ECO:0007669"/>
    <property type="project" value="UniProtKB-KW"/>
</dbReference>
<evidence type="ECO:0000256" key="25">
    <source>
        <dbReference type="PIRSR" id="PIRSR000333-1"/>
    </source>
</evidence>
<comment type="similarity">
    <text evidence="6">Belongs to the NOS family.</text>
</comment>
<evidence type="ECO:0000256" key="15">
    <source>
        <dbReference type="ARBA" id="ARBA00022860"/>
    </source>
</evidence>
<evidence type="ECO:0000256" key="19">
    <source>
        <dbReference type="ARBA" id="ARBA00029891"/>
    </source>
</evidence>
<dbReference type="GO" id="GO:0042383">
    <property type="term" value="C:sarcolemma"/>
    <property type="evidence" value="ECO:0007669"/>
    <property type="project" value="UniProtKB-SubCell"/>
</dbReference>
<dbReference type="PROSITE" id="PS60001">
    <property type="entry name" value="NOS"/>
    <property type="match status" value="1"/>
</dbReference>
<dbReference type="PROSITE" id="PS50106">
    <property type="entry name" value="PDZ"/>
    <property type="match status" value="1"/>
</dbReference>
<evidence type="ECO:0000256" key="24">
    <source>
        <dbReference type="ARBA" id="ARBA00035474"/>
    </source>
</evidence>
<dbReference type="OrthoDB" id="1688044at2759"/>
<dbReference type="GO" id="GO:0043197">
    <property type="term" value="C:dendritic spine"/>
    <property type="evidence" value="ECO:0007669"/>
    <property type="project" value="UniProtKB-SubCell"/>
</dbReference>
<dbReference type="Gene3D" id="3.90.440.10">
    <property type="entry name" value="Nitric Oxide Synthase,Heme Domain,Chain A domain 2"/>
    <property type="match status" value="1"/>
</dbReference>
<reference evidence="30" key="2">
    <citation type="journal article" date="2021" name="World Allergy Organ. J.">
        <title>Chromosome-level assembly of Dermatophagoides farinae genome and transcriptome reveals two novel allergens Der f 37 and Der f 39.</title>
        <authorList>
            <person name="Chen J."/>
            <person name="Cai Z."/>
            <person name="Fan D."/>
            <person name="Hu J."/>
            <person name="Hou Y."/>
            <person name="He Y."/>
            <person name="Zhang Z."/>
            <person name="Zhao Z."/>
            <person name="Gao P."/>
            <person name="Hu W."/>
            <person name="Sun J."/>
            <person name="Li J."/>
            <person name="Ji K."/>
        </authorList>
    </citation>
    <scope>NUCLEOTIDE SEQUENCE</scope>
    <source>
        <strain evidence="30">JKM2019</strain>
    </source>
</reference>
<evidence type="ECO:0000256" key="11">
    <source>
        <dbReference type="ARBA" id="ARBA00022723"/>
    </source>
</evidence>
<sequence>MPLFDFDSNVMRLRLKRLSNIVDGYGFGLNIHDRGTPPVLQISSIENNCEAEKSGLIRNGDIILRINNHDVSQCTYDEAIQKLTSTPMNAYASFTVRAPFGYVTRLITTFEEDGQSKTIRITERANRQQQKQKQQQQLANNDDHHQQQQNHITNNSHLTPQSITTTTTTEESKTTMTNQPRTRKGSICVGQKPIRIRNVATSNVTVDTLHQTAKQPLSCSESVCLGSLMKQTKEHLGICPLQPQQVDLSTTNQQQSVDGIGQQRSKEQVLSDAYQFMEQYYASIKRLHTPAHRDRLREIETEIRSTGAYQLKQTELIFGAKLSWRNAPRCIGRIQWSKLQVFDARSCKTAHEIFVAICNQIKYATNRGNLRSAITIFPQRIDGREDYRIWNQQLISYAGYVVNSDENNDIILENGVGGGGGGGSKHQTTTTIIGDPVNVEFTQICTKLGWKGRRTKWDILPIVISVPGEDPQLFPLSEDLVLRVPLVHPKYKWFEELDLQWYALPAVSSMKFDVGGIEFPACPFSGWYMDTEIAVRDLCDTHRYNILPEIAKYMSLDINSNASLWKDRAVIEVNTAVLFSFQKANVTIVDHHTAAESFMKHLENENQLRGGCPADWVWIVPPVSGSLTPVFHQEMLNYELKPAYKYQEPAWKTHIWRNGYHDGHNSITSTPRKLRFKEIAKAVKFTSNLFGKALSKRIKATILYGTETGRSEQFAKRLGQIFSHVFNVSVSCMDSYDMLHLEHETLLLCVTSTFGNGDPPENGESFARQLQAIKMTGDTAPDLDRDTISLPVTYLRYSSVDTSEQSSGANLNADDKQRFITFGTLDSINLNSPTIQNNTAGDDYFAFADHVGPLSNVRFAVFALGSSAYPNFCAFGRYLDTMLAELGGERITRVGIGDELCGQEQSFYEWSAEVFEQACEVFCLTDELDMNVVTSLAAQKPLQWCKENVLLDDENDGNRINDNVQESKHIQQALSKLSNNKKVNHYRLIERQNLHDYSIDNDKCLEEANKPTIRVTLKIDPDENDEQSNEEIKPNVHYYPGDHLAVYPENSSELVQGIIDRLCSLNPSLQSTKPYVIKIRSQHSSMDNHPNESMNSANSLFGIGNNNSNFDGNKSPNHLEKQKWILHDRLPSPVTLKEALTRYLDITNPPTQRILSILSEHASNSDESELLKNLSKDSAAYETWKAKYFPNFLEILTEFSSINPPLEFIFTQLPVLKPRHYSISSSPLTQSAFQIDLTVAVIQYYTESGYRHYGVCSNFLNDKPIGGDVFAFIRSAPNFRLPKERKVPIIMVGPGTGIAPFRSFWEHRAKLKELNSSADYGKMTLFFGCRYPSMQLYREEIETTMLNNVIKDYHVAYSRQANQPKQYVQDVMRQLSQQIYCDLIERKGHIYVCGDVSMAQDVNKTLQFILQENGIHDADMTLLSLKETMRYHEDIFGITLRTAEVTNRNRSDAVKRTFSNS</sequence>
<dbReference type="InterPro" id="IPR017938">
    <property type="entry name" value="Riboflavin_synthase-like_b-brl"/>
</dbReference>
<organism evidence="30">
    <name type="scientific">Dermatophagoides farinae</name>
    <name type="common">American house dust mite</name>
    <dbReference type="NCBI Taxonomy" id="6954"/>
    <lineage>
        <taxon>Eukaryota</taxon>
        <taxon>Metazoa</taxon>
        <taxon>Ecdysozoa</taxon>
        <taxon>Arthropoda</taxon>
        <taxon>Chelicerata</taxon>
        <taxon>Arachnida</taxon>
        <taxon>Acari</taxon>
        <taxon>Acariformes</taxon>
        <taxon>Sarcoptiformes</taxon>
        <taxon>Astigmata</taxon>
        <taxon>Psoroptidia</taxon>
        <taxon>Analgoidea</taxon>
        <taxon>Pyroglyphidae</taxon>
        <taxon>Dermatophagoidinae</taxon>
        <taxon>Dermatophagoides</taxon>
    </lineage>
</organism>
<evidence type="ECO:0000256" key="7">
    <source>
        <dbReference type="ARBA" id="ARBA00012989"/>
    </source>
</evidence>
<dbReference type="InterPro" id="IPR008254">
    <property type="entry name" value="Flavodoxin/NO_synth"/>
</dbReference>
<dbReference type="PRINTS" id="PR00369">
    <property type="entry name" value="FLAVODOXIN"/>
</dbReference>
<keyword evidence="12" id="KW-0274">FAD</keyword>
<evidence type="ECO:0000256" key="4">
    <source>
        <dbReference type="ARBA" id="ARBA00004468"/>
    </source>
</evidence>
<comment type="cofactor">
    <cofactor evidence="3">
        <name>FAD</name>
        <dbReference type="ChEBI" id="CHEBI:57692"/>
    </cofactor>
</comment>
<dbReference type="GO" id="GO:0010181">
    <property type="term" value="F:FMN binding"/>
    <property type="evidence" value="ECO:0007669"/>
    <property type="project" value="InterPro"/>
</dbReference>
<evidence type="ECO:0000256" key="2">
    <source>
        <dbReference type="ARBA" id="ARBA00001970"/>
    </source>
</evidence>
<reference evidence="30" key="1">
    <citation type="submission" date="2020-06" db="EMBL/GenBank/DDBJ databases">
        <authorList>
            <person name="Ji K."/>
            <person name="Li J."/>
        </authorList>
    </citation>
    <scope>NUCLEOTIDE SEQUENCE</scope>
    <source>
        <strain evidence="30">JKM2019</strain>
        <tissue evidence="30">Whole body</tissue>
    </source>
</reference>
<dbReference type="InterPro" id="IPR001478">
    <property type="entry name" value="PDZ"/>
</dbReference>
<accession>A0A9D4P808</accession>
<dbReference type="Pfam" id="PF00595">
    <property type="entry name" value="PDZ"/>
    <property type="match status" value="1"/>
</dbReference>
<dbReference type="InterPro" id="IPR036119">
    <property type="entry name" value="NOS_N_sf"/>
</dbReference>
<evidence type="ECO:0000256" key="8">
    <source>
        <dbReference type="ARBA" id="ARBA00022617"/>
    </source>
</evidence>
<keyword evidence="16" id="KW-0560">Oxidoreductase</keyword>
<dbReference type="SUPFAM" id="SSF56512">
    <property type="entry name" value="Nitric oxide (NO) synthase oxygenase domain"/>
    <property type="match status" value="1"/>
</dbReference>
<dbReference type="Gene3D" id="3.90.1230.10">
    <property type="entry name" value="Nitric Oxide Synthase, Chain A, domain 3"/>
    <property type="match status" value="1"/>
</dbReference>
<dbReference type="PROSITE" id="PS51384">
    <property type="entry name" value="FAD_FR"/>
    <property type="match status" value="1"/>
</dbReference>
<proteinExistence type="inferred from homology"/>
<evidence type="ECO:0000313" key="30">
    <source>
        <dbReference type="EMBL" id="KAH7646485.1"/>
    </source>
</evidence>
<dbReference type="Gene3D" id="2.40.30.10">
    <property type="entry name" value="Translation factors"/>
    <property type="match status" value="1"/>
</dbReference>
<dbReference type="Pfam" id="PF02898">
    <property type="entry name" value="NO_synthase"/>
    <property type="match status" value="2"/>
</dbReference>
<dbReference type="SUPFAM" id="SSF50156">
    <property type="entry name" value="PDZ domain-like"/>
    <property type="match status" value="1"/>
</dbReference>
<dbReference type="InterPro" id="IPR001709">
    <property type="entry name" value="Flavoprot_Pyr_Nucl_cyt_Rdtase"/>
</dbReference>
<dbReference type="Pfam" id="PF00175">
    <property type="entry name" value="NAD_binding_1"/>
    <property type="match status" value="1"/>
</dbReference>
<evidence type="ECO:0000256" key="20">
    <source>
        <dbReference type="ARBA" id="ARBA00031302"/>
    </source>
</evidence>
<evidence type="ECO:0000256" key="6">
    <source>
        <dbReference type="ARBA" id="ARBA00006267"/>
    </source>
</evidence>
<feature type="domain" description="FAD-binding FR-type" evidence="29">
    <location>
        <begin position="981"/>
        <end position="1282"/>
    </location>
</feature>
<dbReference type="InterPro" id="IPR003097">
    <property type="entry name" value="CysJ-like_FAD-binding"/>
</dbReference>
<dbReference type="GO" id="GO:0050661">
    <property type="term" value="F:NADP binding"/>
    <property type="evidence" value="ECO:0007669"/>
    <property type="project" value="InterPro"/>
</dbReference>
<evidence type="ECO:0000256" key="3">
    <source>
        <dbReference type="ARBA" id="ARBA00001974"/>
    </source>
</evidence>
<dbReference type="InterPro" id="IPR044943">
    <property type="entry name" value="NOS_dom_1"/>
</dbReference>
<dbReference type="InterPro" id="IPR050607">
    <property type="entry name" value="NOS"/>
</dbReference>
<dbReference type="InterPro" id="IPR004030">
    <property type="entry name" value="NOS_N"/>
</dbReference>
<keyword evidence="9" id="KW-0285">Flavoprotein</keyword>
<evidence type="ECO:0000256" key="9">
    <source>
        <dbReference type="ARBA" id="ARBA00022630"/>
    </source>
</evidence>
<dbReference type="Pfam" id="PF00667">
    <property type="entry name" value="FAD_binding_1"/>
    <property type="match status" value="1"/>
</dbReference>
<evidence type="ECO:0000256" key="26">
    <source>
        <dbReference type="SAM" id="MobiDB-lite"/>
    </source>
</evidence>
<name>A0A9D4P808_DERFA</name>
<evidence type="ECO:0000259" key="29">
    <source>
        <dbReference type="PROSITE" id="PS51384"/>
    </source>
</evidence>
<evidence type="ECO:0000256" key="14">
    <source>
        <dbReference type="ARBA" id="ARBA00022857"/>
    </source>
</evidence>
<dbReference type="GO" id="GO:0020037">
    <property type="term" value="F:heme binding"/>
    <property type="evidence" value="ECO:0007669"/>
    <property type="project" value="InterPro"/>
</dbReference>
<keyword evidence="13" id="KW-0832">Ubl conjugation</keyword>
<dbReference type="Proteomes" id="UP000828236">
    <property type="component" value="Unassembled WGS sequence"/>
</dbReference>
<evidence type="ECO:0000256" key="13">
    <source>
        <dbReference type="ARBA" id="ARBA00022843"/>
    </source>
</evidence>
<dbReference type="PRINTS" id="PR00371">
    <property type="entry name" value="FPNCR"/>
</dbReference>
<protein>
    <recommendedName>
        <fullName evidence="23">Nitric oxide synthase 1</fullName>
        <ecNumber evidence="7">1.14.13.39</ecNumber>
    </recommendedName>
    <alternativeName>
        <fullName evidence="18">Constitutive NOS</fullName>
    </alternativeName>
    <alternativeName>
        <fullName evidence="20">NC-NOS</fullName>
    </alternativeName>
    <alternativeName>
        <fullName evidence="19">NOS type I</fullName>
    </alternativeName>
    <alternativeName>
        <fullName evidence="21">Neuronal NOS</fullName>
    </alternativeName>
    <alternativeName>
        <fullName evidence="24">Nitric oxide synthase, brain</fullName>
    </alternativeName>
    <alternativeName>
        <fullName evidence="22">Peptidyl-cysteine S-nitrosylase NOS1</fullName>
    </alternativeName>
</protein>
<evidence type="ECO:0000256" key="10">
    <source>
        <dbReference type="ARBA" id="ARBA00022643"/>
    </source>
</evidence>
<dbReference type="SUPFAM" id="SSF52218">
    <property type="entry name" value="Flavoproteins"/>
    <property type="match status" value="1"/>
</dbReference>
<evidence type="ECO:0000256" key="5">
    <source>
        <dbReference type="ARBA" id="ARBA00004552"/>
    </source>
</evidence>
<dbReference type="FunFam" id="3.40.50.360:FF:000033">
    <property type="entry name" value="Nitric oxide synthase"/>
    <property type="match status" value="1"/>
</dbReference>
<dbReference type="InterPro" id="IPR044940">
    <property type="entry name" value="NOS_dom_2"/>
</dbReference>
<dbReference type="SUPFAM" id="SSF52343">
    <property type="entry name" value="Ferredoxin reductase-like, C-terminal NADP-linked domain"/>
    <property type="match status" value="1"/>
</dbReference>
<dbReference type="GO" id="GO:0050660">
    <property type="term" value="F:flavin adenine dinucleotide binding"/>
    <property type="evidence" value="ECO:0007669"/>
    <property type="project" value="InterPro"/>
</dbReference>
<dbReference type="Gene3D" id="3.40.50.80">
    <property type="entry name" value="Nucleotide-binding domain of ferredoxin-NADP reductase (FNR) module"/>
    <property type="match status" value="1"/>
</dbReference>
<gene>
    <name evidence="30" type="ORF">HUG17_2023</name>
</gene>
<dbReference type="EC" id="1.14.13.39" evidence="7"/>
<dbReference type="InterPro" id="IPR012144">
    <property type="entry name" value="NOS_euk"/>
</dbReference>
<evidence type="ECO:0000256" key="1">
    <source>
        <dbReference type="ARBA" id="ARBA00001917"/>
    </source>
</evidence>
<evidence type="ECO:0000259" key="27">
    <source>
        <dbReference type="PROSITE" id="PS50106"/>
    </source>
</evidence>
<comment type="subcellular location">
    <subcellularLocation>
        <location evidence="4">Cell membrane</location>
        <location evidence="4">Sarcolemma</location>
        <topology evidence="4">Peripheral membrane protein</topology>
    </subcellularLocation>
    <subcellularLocation>
        <location evidence="5">Cell projection</location>
        <location evidence="5">Dendritic spine</location>
    </subcellularLocation>
</comment>
<dbReference type="InterPro" id="IPR029039">
    <property type="entry name" value="Flavoprotein-like_sf"/>
</dbReference>
<feature type="compositionally biased region" description="Polar residues" evidence="26">
    <location>
        <begin position="152"/>
        <end position="163"/>
    </location>
</feature>
<evidence type="ECO:0000256" key="12">
    <source>
        <dbReference type="ARBA" id="ARBA00022827"/>
    </source>
</evidence>
<dbReference type="InterPro" id="IPR039261">
    <property type="entry name" value="FNR_nucleotide-bd"/>
</dbReference>
<feature type="compositionally biased region" description="Low complexity" evidence="26">
    <location>
        <begin position="128"/>
        <end position="140"/>
    </location>
</feature>
<evidence type="ECO:0000256" key="18">
    <source>
        <dbReference type="ARBA" id="ARBA00029794"/>
    </source>
</evidence>
<feature type="domain" description="PDZ" evidence="27">
    <location>
        <begin position="12"/>
        <end position="87"/>
    </location>
</feature>
<dbReference type="GO" id="GO:0046872">
    <property type="term" value="F:metal ion binding"/>
    <property type="evidence" value="ECO:0007669"/>
    <property type="project" value="UniProtKB-KW"/>
</dbReference>
<dbReference type="InterPro" id="IPR001094">
    <property type="entry name" value="Flavdoxin-like"/>
</dbReference>
<evidence type="ECO:0000259" key="28">
    <source>
        <dbReference type="PROSITE" id="PS50902"/>
    </source>
</evidence>
<evidence type="ECO:0000256" key="17">
    <source>
        <dbReference type="ARBA" id="ARBA00023004"/>
    </source>
</evidence>
<keyword evidence="8 25" id="KW-0349">Heme</keyword>
<feature type="binding site" description="axial binding residue" evidence="25">
    <location>
        <position position="330"/>
    </location>
    <ligand>
        <name>heme b</name>
        <dbReference type="ChEBI" id="CHEBI:60344"/>
    </ligand>
    <ligandPart>
        <name>Fe</name>
        <dbReference type="ChEBI" id="CHEBI:18248"/>
    </ligandPart>
</feature>
<evidence type="ECO:0000256" key="21">
    <source>
        <dbReference type="ARBA" id="ARBA00031374"/>
    </source>
</evidence>
<dbReference type="SUPFAM" id="SSF63380">
    <property type="entry name" value="Riboflavin synthase domain-like"/>
    <property type="match status" value="1"/>
</dbReference>
<dbReference type="InterPro" id="IPR036034">
    <property type="entry name" value="PDZ_sf"/>
</dbReference>
<dbReference type="PANTHER" id="PTHR43410">
    <property type="entry name" value="NITRIC OXIDE SYNTHASE OXYGENASE"/>
    <property type="match status" value="1"/>
</dbReference>
<dbReference type="PANTHER" id="PTHR43410:SF1">
    <property type="entry name" value="NITRIC OXIDE SYNTHASE"/>
    <property type="match status" value="1"/>
</dbReference>
<comment type="cofactor">
    <cofactor evidence="1">
        <name>FMN</name>
        <dbReference type="ChEBI" id="CHEBI:58210"/>
    </cofactor>
</comment>
<evidence type="ECO:0000256" key="23">
    <source>
        <dbReference type="ARBA" id="ARBA00035211"/>
    </source>
</evidence>
<evidence type="ECO:0000256" key="16">
    <source>
        <dbReference type="ARBA" id="ARBA00023002"/>
    </source>
</evidence>
<dbReference type="Gene3D" id="2.30.42.10">
    <property type="match status" value="1"/>
</dbReference>
<feature type="region of interest" description="Disordered" evidence="26">
    <location>
        <begin position="123"/>
        <end position="185"/>
    </location>
</feature>
<dbReference type="PIRSF" id="PIRSF000333">
    <property type="entry name" value="NOS"/>
    <property type="match status" value="1"/>
</dbReference>
<dbReference type="PROSITE" id="PS50902">
    <property type="entry name" value="FLAVODOXIN_LIKE"/>
    <property type="match status" value="1"/>
</dbReference>
<keyword evidence="17 25" id="KW-0408">Iron</keyword>
<dbReference type="GO" id="GO:0004517">
    <property type="term" value="F:nitric-oxide synthase activity"/>
    <property type="evidence" value="ECO:0007669"/>
    <property type="project" value="UniProtKB-EC"/>
</dbReference>
<keyword evidence="10" id="KW-0288">FMN</keyword>
<dbReference type="Gene3D" id="1.20.990.10">
    <property type="entry name" value="NADPH-cytochrome p450 Reductase, Chain A, domain 3"/>
    <property type="match status" value="1"/>
</dbReference>
<keyword evidence="14" id="KW-0521">NADP</keyword>